<dbReference type="SUPFAM" id="SSF53448">
    <property type="entry name" value="Nucleotide-diphospho-sugar transferases"/>
    <property type="match status" value="1"/>
</dbReference>
<protein>
    <submittedName>
        <fullName evidence="2">Uncharacterized protein Z120R</fullName>
    </submittedName>
</protein>
<feature type="domain" description="Glycosyltransferase 2-like" evidence="1">
    <location>
        <begin position="260"/>
        <end position="381"/>
    </location>
</feature>
<name>A7K880_9PHYC</name>
<organism evidence="2 3">
    <name type="scientific">Chlorovirus heliozoae</name>
    <dbReference type="NCBI Taxonomy" id="322019"/>
    <lineage>
        <taxon>Viruses</taxon>
        <taxon>Varidnaviria</taxon>
        <taxon>Bamfordvirae</taxon>
        <taxon>Nucleocytoviricota</taxon>
        <taxon>Megaviricetes</taxon>
        <taxon>Algavirales</taxon>
        <taxon>Phycodnaviridae</taxon>
        <taxon>Chlorovirus</taxon>
    </lineage>
</organism>
<dbReference type="RefSeq" id="YP_001426601.1">
    <property type="nucleotide sequence ID" value="NC_008724.1"/>
</dbReference>
<evidence type="ECO:0000259" key="1">
    <source>
        <dbReference type="Pfam" id="PF00535"/>
    </source>
</evidence>
<dbReference type="InterPro" id="IPR001173">
    <property type="entry name" value="Glyco_trans_2-like"/>
</dbReference>
<reference evidence="2 3" key="1">
    <citation type="submission" date="2006-09" db="EMBL/GenBank/DDBJ databases">
        <title>Sequence and annotation of the 288-kb ATCV-1 virus that infects an endosymbiotic Chlorella strain of the heliozoon Acanthocystis turfacea.</title>
        <authorList>
            <person name="Fitzgerald L.A."/>
            <person name="Graves M.V."/>
            <person name="Li X."/>
            <person name="Pfitzner A.J.P."/>
            <person name="Hartigan J."/>
            <person name="Van Etten J.L."/>
        </authorList>
    </citation>
    <scope>NUCLEOTIDE SEQUENCE [LARGE SCALE GENOMIC DNA]</scope>
    <source>
        <strain evidence="2 3">ATCV-1</strain>
    </source>
</reference>
<dbReference type="CDD" id="cd00761">
    <property type="entry name" value="Glyco_tranf_GTA_type"/>
    <property type="match status" value="1"/>
</dbReference>
<dbReference type="Gene3D" id="3.40.50.11660">
    <property type="entry name" value="Glycosyl transferase family 10, C-terminal domain"/>
    <property type="match status" value="1"/>
</dbReference>
<gene>
    <name evidence="2" type="primary">Z120R</name>
    <name evidence="2" type="ORF">ATCV1_Z120R</name>
</gene>
<dbReference type="SUPFAM" id="SSF53756">
    <property type="entry name" value="UDP-Glycosyltransferase/glycogen phosphorylase"/>
    <property type="match status" value="1"/>
</dbReference>
<dbReference type="EMBL" id="EF101928">
    <property type="protein sequence ID" value="ABT16254.1"/>
    <property type="molecule type" value="Genomic_DNA"/>
</dbReference>
<dbReference type="CAZy" id="GT2">
    <property type="family name" value="Glycosyltransferase Family 2"/>
</dbReference>
<dbReference type="Gene3D" id="3.90.550.10">
    <property type="entry name" value="Spore Coat Polysaccharide Biosynthesis Protein SpsA, Chain A"/>
    <property type="match status" value="1"/>
</dbReference>
<dbReference type="KEGG" id="vg:5471002"/>
<dbReference type="OrthoDB" id="250at10239"/>
<evidence type="ECO:0000313" key="3">
    <source>
        <dbReference type="Proteomes" id="UP000202420"/>
    </source>
</evidence>
<proteinExistence type="predicted"/>
<dbReference type="Pfam" id="PF00535">
    <property type="entry name" value="Glycos_transf_2"/>
    <property type="match status" value="1"/>
</dbReference>
<dbReference type="InterPro" id="IPR038577">
    <property type="entry name" value="GT10-like_C_sf"/>
</dbReference>
<dbReference type="Proteomes" id="UP000202420">
    <property type="component" value="Segment"/>
</dbReference>
<keyword evidence="3" id="KW-1185">Reference proteome</keyword>
<dbReference type="GeneID" id="5471002"/>
<accession>A7K880</accession>
<dbReference type="InterPro" id="IPR029044">
    <property type="entry name" value="Nucleotide-diphossugar_trans"/>
</dbReference>
<sequence length="845" mass="95242">MHTVGITFATDNFSGSAAALRHSALTTGKFDEFYVYGPKDIQWLMDTYPAHFESSRGYGWWAWKPFLIRNVMSKNPKDTVIVYMDSAAVFERPITPYAEHVTDEKPILLQRLGNWSDPKNDYRIRKWTKKSILNSIGGPEAGDSLMLEAAFQVYKNTPEARAFVQSYLDVCLELDMVNDSGKDSEVIDCRHDQSILSVLAFNHPKVTVCRNVSQWGRIDPTNEDVEIDEKGPDGVMLNLIDHHRRCLRLPKIAVITPTTGGRFLKECIEAVQKSTLPNIEHWVVVDGKDLEAKVDLVLSKFEGKHPVVKFVLPKNIGYGGWNGHRVYGSLPFLIDADYVAYLDDDNIVSPTQYADMLRELIKTKSKWAYCLRYLIDESGNRVGEDNCESLGGISHTVEGPGAHLIDTSCYILDRDLAILAGPVWNARFRDPEGRPEPDRELCKVLLQGAPHVAIRKHHLGYRLGSTGLSVKPEFFIHGNAMFGYDFEKYQDIYIFHFTPKATADLLAARRMYSQRSFALEEWQLGTMRGLDGLNGGKFNLLNGFTNINNIPENATVLVSMCNPGELPLEFLKKRQDLRRLVYTLESPNVRHQGQWSLGFLKEHFDVALTYFKPLMDKMPTVFAAHNTHQGDLRDPLDRAALLRENAGSDRSVCIVLERRPELFAHNLYSVNGVTLKCLDELREKLVVGQNNITAFGMNWGAVADGKRIKLGHNNHRSADSLASIDHKQKFVFDLVVENCDAAGYVSEKFYDALGAGAIPLYYGNMFDELSALIPEGPGGAYFDLKRRDIVSGRGVQELIDSLTDEDIATMRENVKKVREQVLEFAGSTQFAKSVERAIELCEKTK</sequence>
<evidence type="ECO:0000313" key="2">
    <source>
        <dbReference type="EMBL" id="ABT16254.1"/>
    </source>
</evidence>